<proteinExistence type="predicted"/>
<dbReference type="Proteomes" id="UP000290289">
    <property type="component" value="Chromosome 10"/>
</dbReference>
<keyword evidence="3" id="KW-1185">Reference proteome</keyword>
<dbReference type="Pfam" id="PF01535">
    <property type="entry name" value="PPR"/>
    <property type="match status" value="1"/>
</dbReference>
<evidence type="ECO:0000256" key="1">
    <source>
        <dbReference type="ARBA" id="ARBA00022737"/>
    </source>
</evidence>
<evidence type="ECO:0008006" key="4">
    <source>
        <dbReference type="Google" id="ProtNLM"/>
    </source>
</evidence>
<dbReference type="InterPro" id="IPR046960">
    <property type="entry name" value="PPR_At4g14850-like_plant"/>
</dbReference>
<reference evidence="2 3" key="1">
    <citation type="submission" date="2018-10" db="EMBL/GenBank/DDBJ databases">
        <title>A high-quality apple genome assembly.</title>
        <authorList>
            <person name="Hu J."/>
        </authorList>
    </citation>
    <scope>NUCLEOTIDE SEQUENCE [LARGE SCALE GENOMIC DNA]</scope>
    <source>
        <strain evidence="3">cv. HFTH1</strain>
        <tissue evidence="2">Young leaf</tissue>
    </source>
</reference>
<dbReference type="AlphaFoldDB" id="A0A498IVM3"/>
<dbReference type="Gene3D" id="1.25.40.10">
    <property type="entry name" value="Tetratricopeptide repeat domain"/>
    <property type="match status" value="1"/>
</dbReference>
<evidence type="ECO:0000313" key="2">
    <source>
        <dbReference type="EMBL" id="RXH87428.1"/>
    </source>
</evidence>
<gene>
    <name evidence="2" type="ORF">DVH24_034328</name>
</gene>
<dbReference type="PANTHER" id="PTHR47926">
    <property type="entry name" value="PENTATRICOPEPTIDE REPEAT-CONTAINING PROTEIN"/>
    <property type="match status" value="1"/>
</dbReference>
<dbReference type="GO" id="GO:0009451">
    <property type="term" value="P:RNA modification"/>
    <property type="evidence" value="ECO:0007669"/>
    <property type="project" value="InterPro"/>
</dbReference>
<dbReference type="InterPro" id="IPR002885">
    <property type="entry name" value="PPR_rpt"/>
</dbReference>
<name>A0A498IVM3_MALDO</name>
<comment type="caution">
    <text evidence="2">The sequence shown here is derived from an EMBL/GenBank/DDBJ whole genome shotgun (WGS) entry which is preliminary data.</text>
</comment>
<evidence type="ECO:0000313" key="3">
    <source>
        <dbReference type="Proteomes" id="UP000290289"/>
    </source>
</evidence>
<keyword evidence="1" id="KW-0677">Repeat</keyword>
<sequence length="152" mass="16885">MVMGLAINSEEDEALRLFSKSQEFSLQPNAGTFLGALCAWGHSGLSEEGRQIFSGITLRFSVYPKLEHYACYIDILARVGLLEEALEVVKSMPLEPNNFVWGALLGGCLLHSRVDVAQYVSNRLAQVDTENSRGFVMLANTLAFDHRWGDVF</sequence>
<organism evidence="2 3">
    <name type="scientific">Malus domestica</name>
    <name type="common">Apple</name>
    <name type="synonym">Pyrus malus</name>
    <dbReference type="NCBI Taxonomy" id="3750"/>
    <lineage>
        <taxon>Eukaryota</taxon>
        <taxon>Viridiplantae</taxon>
        <taxon>Streptophyta</taxon>
        <taxon>Embryophyta</taxon>
        <taxon>Tracheophyta</taxon>
        <taxon>Spermatophyta</taxon>
        <taxon>Magnoliopsida</taxon>
        <taxon>eudicotyledons</taxon>
        <taxon>Gunneridae</taxon>
        <taxon>Pentapetalae</taxon>
        <taxon>rosids</taxon>
        <taxon>fabids</taxon>
        <taxon>Rosales</taxon>
        <taxon>Rosaceae</taxon>
        <taxon>Amygdaloideae</taxon>
        <taxon>Maleae</taxon>
        <taxon>Malus</taxon>
    </lineage>
</organism>
<dbReference type="EMBL" id="RDQH01000336">
    <property type="protein sequence ID" value="RXH87428.1"/>
    <property type="molecule type" value="Genomic_DNA"/>
</dbReference>
<protein>
    <recommendedName>
        <fullName evidence="4">Pentatricopeptide repeat-containing protein</fullName>
    </recommendedName>
</protein>
<dbReference type="InterPro" id="IPR011990">
    <property type="entry name" value="TPR-like_helical_dom_sf"/>
</dbReference>
<dbReference type="GO" id="GO:0003723">
    <property type="term" value="F:RNA binding"/>
    <property type="evidence" value="ECO:0007669"/>
    <property type="project" value="InterPro"/>
</dbReference>
<accession>A0A498IVM3</accession>